<protein>
    <submittedName>
        <fullName evidence="5">GntR family transcriptional regulator</fullName>
    </submittedName>
</protein>
<reference evidence="5 6" key="1">
    <citation type="submission" date="2024-09" db="EMBL/GenBank/DDBJ databases">
        <authorList>
            <person name="Sun Q."/>
            <person name="Mori K."/>
        </authorList>
    </citation>
    <scope>NUCLEOTIDE SEQUENCE [LARGE SCALE GENOMIC DNA]</scope>
    <source>
        <strain evidence="5 6">TBRC 4938</strain>
    </source>
</reference>
<evidence type="ECO:0000313" key="6">
    <source>
        <dbReference type="Proteomes" id="UP001589692"/>
    </source>
</evidence>
<sequence length="225" mass="25416">MSDVLGKVDGPVSVPEHAYSVLKNALLGGKLKPGDTLIQEDIASSLGFSRVPVREALKRLEGEGLVVQRPRRGYVVASLDADEVEDVFDVRMLLEERAGYLATQKRTDSDVAAVQEAFKEMLKIQARAKYDREGWGVANRSFHDRLFAPCNRPHLLRMLGQQRDLVTLYVRIGGNIAPDIERTTEDHRRILDAYERQDADEVARLSREHVEHTMTRLVSKLRELG</sequence>
<dbReference type="PANTHER" id="PTHR43537">
    <property type="entry name" value="TRANSCRIPTIONAL REGULATOR, GNTR FAMILY"/>
    <property type="match status" value="1"/>
</dbReference>
<dbReference type="PANTHER" id="PTHR43537:SF24">
    <property type="entry name" value="GLUCONATE OPERON TRANSCRIPTIONAL REPRESSOR"/>
    <property type="match status" value="1"/>
</dbReference>
<keyword evidence="6" id="KW-1185">Reference proteome</keyword>
<dbReference type="InterPro" id="IPR008920">
    <property type="entry name" value="TF_FadR/GntR_C"/>
</dbReference>
<dbReference type="EMBL" id="JBHMAA010000003">
    <property type="protein sequence ID" value="MFB9947446.1"/>
    <property type="molecule type" value="Genomic_DNA"/>
</dbReference>
<dbReference type="SUPFAM" id="SSF46785">
    <property type="entry name" value="Winged helix' DNA-binding domain"/>
    <property type="match status" value="1"/>
</dbReference>
<evidence type="ECO:0000256" key="3">
    <source>
        <dbReference type="ARBA" id="ARBA00023163"/>
    </source>
</evidence>
<organism evidence="5 6">
    <name type="scientific">Rhizobium puerariae</name>
    <dbReference type="NCBI Taxonomy" id="1585791"/>
    <lineage>
        <taxon>Bacteria</taxon>
        <taxon>Pseudomonadati</taxon>
        <taxon>Pseudomonadota</taxon>
        <taxon>Alphaproteobacteria</taxon>
        <taxon>Hyphomicrobiales</taxon>
        <taxon>Rhizobiaceae</taxon>
        <taxon>Rhizobium/Agrobacterium group</taxon>
        <taxon>Rhizobium</taxon>
    </lineage>
</organism>
<dbReference type="InterPro" id="IPR036388">
    <property type="entry name" value="WH-like_DNA-bd_sf"/>
</dbReference>
<evidence type="ECO:0000313" key="5">
    <source>
        <dbReference type="EMBL" id="MFB9947446.1"/>
    </source>
</evidence>
<feature type="domain" description="HTH gntR-type" evidence="4">
    <location>
        <begin position="12"/>
        <end position="79"/>
    </location>
</feature>
<dbReference type="Gene3D" id="1.20.120.530">
    <property type="entry name" value="GntR ligand-binding domain-like"/>
    <property type="match status" value="1"/>
</dbReference>
<dbReference type="Proteomes" id="UP001589692">
    <property type="component" value="Unassembled WGS sequence"/>
</dbReference>
<evidence type="ECO:0000256" key="2">
    <source>
        <dbReference type="ARBA" id="ARBA00023125"/>
    </source>
</evidence>
<dbReference type="SUPFAM" id="SSF48008">
    <property type="entry name" value="GntR ligand-binding domain-like"/>
    <property type="match status" value="1"/>
</dbReference>
<evidence type="ECO:0000256" key="1">
    <source>
        <dbReference type="ARBA" id="ARBA00023015"/>
    </source>
</evidence>
<keyword evidence="2" id="KW-0238">DNA-binding</keyword>
<keyword evidence="3" id="KW-0804">Transcription</keyword>
<dbReference type="SMART" id="SM00345">
    <property type="entry name" value="HTH_GNTR"/>
    <property type="match status" value="1"/>
</dbReference>
<dbReference type="SMART" id="SM00895">
    <property type="entry name" value="FCD"/>
    <property type="match status" value="1"/>
</dbReference>
<keyword evidence="1" id="KW-0805">Transcription regulation</keyword>
<evidence type="ECO:0000259" key="4">
    <source>
        <dbReference type="PROSITE" id="PS50949"/>
    </source>
</evidence>
<dbReference type="InterPro" id="IPR011711">
    <property type="entry name" value="GntR_C"/>
</dbReference>
<dbReference type="InterPro" id="IPR036390">
    <property type="entry name" value="WH_DNA-bd_sf"/>
</dbReference>
<comment type="caution">
    <text evidence="5">The sequence shown here is derived from an EMBL/GenBank/DDBJ whole genome shotgun (WGS) entry which is preliminary data.</text>
</comment>
<name>A0ABV6A9Z2_9HYPH</name>
<dbReference type="InterPro" id="IPR000524">
    <property type="entry name" value="Tscrpt_reg_HTH_GntR"/>
</dbReference>
<dbReference type="Pfam" id="PF07729">
    <property type="entry name" value="FCD"/>
    <property type="match status" value="1"/>
</dbReference>
<gene>
    <name evidence="5" type="ORF">ACFFP0_01230</name>
</gene>
<dbReference type="RefSeq" id="WP_377254897.1">
    <property type="nucleotide sequence ID" value="NZ_JBHMAA010000003.1"/>
</dbReference>
<dbReference type="CDD" id="cd07377">
    <property type="entry name" value="WHTH_GntR"/>
    <property type="match status" value="1"/>
</dbReference>
<dbReference type="Gene3D" id="1.10.10.10">
    <property type="entry name" value="Winged helix-like DNA-binding domain superfamily/Winged helix DNA-binding domain"/>
    <property type="match status" value="1"/>
</dbReference>
<dbReference type="Pfam" id="PF00392">
    <property type="entry name" value="GntR"/>
    <property type="match status" value="1"/>
</dbReference>
<proteinExistence type="predicted"/>
<dbReference type="PROSITE" id="PS50949">
    <property type="entry name" value="HTH_GNTR"/>
    <property type="match status" value="1"/>
</dbReference>
<accession>A0ABV6A9Z2</accession>